<keyword evidence="3" id="KW-0812">Transmembrane</keyword>
<comment type="subcellular location">
    <subcellularLocation>
        <location evidence="1">Membrane</location>
        <topology evidence="1">Multi-pass membrane protein</topology>
    </subcellularLocation>
</comment>
<gene>
    <name evidence="7" type="ORF">SADUNF_Sadunf06G0199100</name>
</gene>
<comment type="caution">
    <text evidence="7">The sequence shown here is derived from an EMBL/GenBank/DDBJ whole genome shotgun (WGS) entry which is preliminary data.</text>
</comment>
<evidence type="ECO:0000259" key="6">
    <source>
        <dbReference type="Pfam" id="PF00909"/>
    </source>
</evidence>
<organism evidence="7 8">
    <name type="scientific">Salix dunnii</name>
    <dbReference type="NCBI Taxonomy" id="1413687"/>
    <lineage>
        <taxon>Eukaryota</taxon>
        <taxon>Viridiplantae</taxon>
        <taxon>Streptophyta</taxon>
        <taxon>Embryophyta</taxon>
        <taxon>Tracheophyta</taxon>
        <taxon>Spermatophyta</taxon>
        <taxon>Magnoliopsida</taxon>
        <taxon>eudicotyledons</taxon>
        <taxon>Gunneridae</taxon>
        <taxon>Pentapetalae</taxon>
        <taxon>rosids</taxon>
        <taxon>fabids</taxon>
        <taxon>Malpighiales</taxon>
        <taxon>Salicaceae</taxon>
        <taxon>Saliceae</taxon>
        <taxon>Salix</taxon>
    </lineage>
</organism>
<accession>A0A835MY20</accession>
<dbReference type="SUPFAM" id="SSF111352">
    <property type="entry name" value="Ammonium transporter"/>
    <property type="match status" value="1"/>
</dbReference>
<keyword evidence="4" id="KW-1133">Transmembrane helix</keyword>
<dbReference type="PANTHER" id="PTHR43029">
    <property type="entry name" value="AMMONIUM TRANSPORTER MEP2"/>
    <property type="match status" value="1"/>
</dbReference>
<evidence type="ECO:0000256" key="5">
    <source>
        <dbReference type="ARBA" id="ARBA00023136"/>
    </source>
</evidence>
<keyword evidence="8" id="KW-1185">Reference proteome</keyword>
<dbReference type="OrthoDB" id="534912at2759"/>
<proteinExistence type="inferred from homology"/>
<protein>
    <recommendedName>
        <fullName evidence="6">Ammonium transporter AmtB-like domain-containing protein</fullName>
    </recommendedName>
</protein>
<reference evidence="7 8" key="1">
    <citation type="submission" date="2020-10" db="EMBL/GenBank/DDBJ databases">
        <title>Plant Genome Project.</title>
        <authorList>
            <person name="Zhang R.-G."/>
        </authorList>
    </citation>
    <scope>NUCLEOTIDE SEQUENCE [LARGE SCALE GENOMIC DNA]</scope>
    <source>
        <strain evidence="7">FAFU-HL-1</strain>
        <tissue evidence="7">Leaf</tissue>
    </source>
</reference>
<dbReference type="GO" id="GO:0008519">
    <property type="term" value="F:ammonium channel activity"/>
    <property type="evidence" value="ECO:0007669"/>
    <property type="project" value="InterPro"/>
</dbReference>
<name>A0A835MY20_9ROSI</name>
<evidence type="ECO:0000313" key="8">
    <source>
        <dbReference type="Proteomes" id="UP000657918"/>
    </source>
</evidence>
<evidence type="ECO:0000313" key="7">
    <source>
        <dbReference type="EMBL" id="KAF9681184.1"/>
    </source>
</evidence>
<dbReference type="EMBL" id="JADGMS010000006">
    <property type="protein sequence ID" value="KAF9681184.1"/>
    <property type="molecule type" value="Genomic_DNA"/>
</dbReference>
<dbReference type="InterPro" id="IPR029020">
    <property type="entry name" value="Ammonium/urea_transptr"/>
</dbReference>
<dbReference type="InterPro" id="IPR024041">
    <property type="entry name" value="NH4_transpt_AmtB-like_dom"/>
</dbReference>
<evidence type="ECO:0000256" key="3">
    <source>
        <dbReference type="ARBA" id="ARBA00022692"/>
    </source>
</evidence>
<evidence type="ECO:0000256" key="1">
    <source>
        <dbReference type="ARBA" id="ARBA00004141"/>
    </source>
</evidence>
<evidence type="ECO:0000256" key="4">
    <source>
        <dbReference type="ARBA" id="ARBA00022989"/>
    </source>
</evidence>
<dbReference type="Gene3D" id="1.10.3430.10">
    <property type="entry name" value="Ammonium transporter AmtB like domains"/>
    <property type="match status" value="1"/>
</dbReference>
<dbReference type="Pfam" id="PF00909">
    <property type="entry name" value="Ammonium_transp"/>
    <property type="match status" value="1"/>
</dbReference>
<dbReference type="InterPro" id="IPR001905">
    <property type="entry name" value="Ammonium_transpt"/>
</dbReference>
<feature type="domain" description="Ammonium transporter AmtB-like" evidence="6">
    <location>
        <begin position="4"/>
        <end position="79"/>
    </location>
</feature>
<evidence type="ECO:0000256" key="2">
    <source>
        <dbReference type="ARBA" id="ARBA00005887"/>
    </source>
</evidence>
<sequence>MFPSATITLILIAGAVLRRMNFYAWMMSVPPWPTFSYTFTAFSVWCPTGFLFKMGIIDYSGGFVIHLSSGVAGYTPAYWVKLALISHVL</sequence>
<keyword evidence="5" id="KW-0472">Membrane</keyword>
<dbReference type="PANTHER" id="PTHR43029:SF7">
    <property type="entry name" value="AMMONIUM TRANSPORTER 2 MEMBER 5"/>
    <property type="match status" value="1"/>
</dbReference>
<dbReference type="AlphaFoldDB" id="A0A835MY20"/>
<dbReference type="Proteomes" id="UP000657918">
    <property type="component" value="Unassembled WGS sequence"/>
</dbReference>
<comment type="similarity">
    <text evidence="2">Belongs to the ammonia transporter channel (TC 1.A.11.2) family.</text>
</comment>
<dbReference type="GO" id="GO:0005886">
    <property type="term" value="C:plasma membrane"/>
    <property type="evidence" value="ECO:0007669"/>
    <property type="project" value="TreeGrafter"/>
</dbReference>